<dbReference type="STRING" id="203119.Cthe_1085"/>
<keyword evidence="4" id="KW-0808">Transferase</keyword>
<dbReference type="InterPro" id="IPR028098">
    <property type="entry name" value="Glyco_trans_4-like_N"/>
</dbReference>
<dbReference type="Pfam" id="PF00534">
    <property type="entry name" value="Glycos_transf_1"/>
    <property type="match status" value="1"/>
</dbReference>
<dbReference type="PANTHER" id="PTHR12526">
    <property type="entry name" value="GLYCOSYLTRANSFERASE"/>
    <property type="match status" value="1"/>
</dbReference>
<proteinExistence type="predicted"/>
<feature type="domain" description="Glycosyltransferase subfamily 4-like N-terminal" evidence="3">
    <location>
        <begin position="21"/>
        <end position="167"/>
    </location>
</feature>
<feature type="domain" description="Glycosyl transferase family 1" evidence="2">
    <location>
        <begin position="181"/>
        <end position="355"/>
    </location>
</feature>
<dbReference type="SUPFAM" id="SSF53756">
    <property type="entry name" value="UDP-Glycosyltransferase/glycogen phosphorylase"/>
    <property type="match status" value="1"/>
</dbReference>
<evidence type="ECO:0000256" key="1">
    <source>
        <dbReference type="SAM" id="MobiDB-lite"/>
    </source>
</evidence>
<feature type="compositionally biased region" description="Basic and acidic residues" evidence="1">
    <location>
        <begin position="407"/>
        <end position="419"/>
    </location>
</feature>
<feature type="region of interest" description="Disordered" evidence="1">
    <location>
        <begin position="407"/>
        <end position="430"/>
    </location>
</feature>
<dbReference type="Pfam" id="PF13439">
    <property type="entry name" value="Glyco_transf_4"/>
    <property type="match status" value="1"/>
</dbReference>
<dbReference type="GeneID" id="35803760"/>
<evidence type="ECO:0000313" key="5">
    <source>
        <dbReference type="Proteomes" id="UP000002145"/>
    </source>
</evidence>
<dbReference type="CAZy" id="GT4">
    <property type="family name" value="Glycosyltransferase Family 4"/>
</dbReference>
<gene>
    <name evidence="4" type="ordered locus">Cthe_1085</name>
</gene>
<reference evidence="4 5" key="2">
    <citation type="journal article" date="2013" name="Biotechnol. Biofuels">
        <title>Global transcriptome analysis of Clostridium thermocellum ATCC 27405 during growth on dilute acid pretreated Populus and switchgrass.</title>
        <authorList>
            <person name="Wilson C.M."/>
            <person name="Rodriguez M.Jr."/>
            <person name="Johnson C.M."/>
            <person name="Martin S.L."/>
            <person name="Chu T.M."/>
            <person name="Wolfinger R.D."/>
            <person name="Hauser L.J."/>
            <person name="Land M.L."/>
            <person name="Klingeman D.M."/>
            <person name="Syed M.H."/>
            <person name="Ragauskas A.J."/>
            <person name="Tschaplinski T.J."/>
            <person name="Mielenz J.R."/>
            <person name="Brown S.D."/>
        </authorList>
    </citation>
    <scope>NUCLEOTIDE SEQUENCE [LARGE SCALE GENOMIC DNA]</scope>
    <source>
        <strain evidence="5">ATCC 27405 / DSM 1237 / JCM 9322 / NBRC 103400 / NCIMB 10682 / NRRL B-4536 / VPI 7372</strain>
    </source>
</reference>
<dbReference type="InterPro" id="IPR001296">
    <property type="entry name" value="Glyco_trans_1"/>
</dbReference>
<dbReference type="Proteomes" id="UP000002145">
    <property type="component" value="Chromosome"/>
</dbReference>
<dbReference type="PANTHER" id="PTHR12526:SF638">
    <property type="entry name" value="SPORE COAT PROTEIN SA"/>
    <property type="match status" value="1"/>
</dbReference>
<evidence type="ECO:0000259" key="2">
    <source>
        <dbReference type="Pfam" id="PF00534"/>
    </source>
</evidence>
<dbReference type="eggNOG" id="COG0438">
    <property type="taxonomic scope" value="Bacteria"/>
</dbReference>
<dbReference type="RefSeq" id="WP_011837962.1">
    <property type="nucleotide sequence ID" value="NC_009012.1"/>
</dbReference>
<reference evidence="5" key="1">
    <citation type="submission" date="2007-02" db="EMBL/GenBank/DDBJ databases">
        <title>Complete sequence of Clostridium thermocellum ATCC 27405.</title>
        <authorList>
            <consortium name="US DOE Joint Genome Institute"/>
            <person name="Copeland A."/>
            <person name="Lucas S."/>
            <person name="Lapidus A."/>
            <person name="Barry K."/>
            <person name="Detter J.C."/>
            <person name="Glavina del Rio T."/>
            <person name="Hammon N."/>
            <person name="Israni S."/>
            <person name="Dalin E."/>
            <person name="Tice H."/>
            <person name="Pitluck S."/>
            <person name="Chertkov O."/>
            <person name="Brettin T."/>
            <person name="Bruce D."/>
            <person name="Han C."/>
            <person name="Tapia R."/>
            <person name="Gilna P."/>
            <person name="Schmutz J."/>
            <person name="Larimer F."/>
            <person name="Land M."/>
            <person name="Hauser L."/>
            <person name="Kyrpides N."/>
            <person name="Mikhailova N."/>
            <person name="Wu J.H.D."/>
            <person name="Newcomb M."/>
            <person name="Richardson P."/>
        </authorList>
    </citation>
    <scope>NUCLEOTIDE SEQUENCE [LARGE SCALE GENOMIC DNA]</scope>
    <source>
        <strain evidence="5">ATCC 27405 / DSM 1237 / JCM 9322 / NBRC 103400 / NCIMB 10682 / NRRL B-4536 / VPI 7372</strain>
    </source>
</reference>
<dbReference type="AlphaFoldDB" id="A3DED8"/>
<keyword evidence="5" id="KW-1185">Reference proteome</keyword>
<accession>A3DED8</accession>
<protein>
    <submittedName>
        <fullName evidence="4">Glycosyl transferase group 1</fullName>
    </submittedName>
</protein>
<dbReference type="HOGENOM" id="CLU_009583_38_2_9"/>
<dbReference type="GO" id="GO:0016757">
    <property type="term" value="F:glycosyltransferase activity"/>
    <property type="evidence" value="ECO:0007669"/>
    <property type="project" value="InterPro"/>
</dbReference>
<dbReference type="OrthoDB" id="9806653at2"/>
<evidence type="ECO:0000259" key="3">
    <source>
        <dbReference type="Pfam" id="PF13439"/>
    </source>
</evidence>
<evidence type="ECO:0000313" key="4">
    <source>
        <dbReference type="EMBL" id="ABN52317.1"/>
    </source>
</evidence>
<name>A3DED8_ACET2</name>
<dbReference type="Gene3D" id="3.40.50.2000">
    <property type="entry name" value="Glycogen Phosphorylase B"/>
    <property type="match status" value="2"/>
</dbReference>
<dbReference type="KEGG" id="cth:Cthe_1085"/>
<organism evidence="4 5">
    <name type="scientific">Acetivibrio thermocellus (strain ATCC 27405 / DSM 1237 / JCM 9322 / NBRC 103400 / NCIMB 10682 / NRRL B-4536 / VPI 7372)</name>
    <name type="common">Clostridium thermocellum</name>
    <dbReference type="NCBI Taxonomy" id="203119"/>
    <lineage>
        <taxon>Bacteria</taxon>
        <taxon>Bacillati</taxon>
        <taxon>Bacillota</taxon>
        <taxon>Clostridia</taxon>
        <taxon>Eubacteriales</taxon>
        <taxon>Oscillospiraceae</taxon>
        <taxon>Acetivibrio</taxon>
    </lineage>
</organism>
<dbReference type="EMBL" id="CP000568">
    <property type="protein sequence ID" value="ABN52317.1"/>
    <property type="molecule type" value="Genomic_DNA"/>
</dbReference>
<feature type="compositionally biased region" description="Acidic residues" evidence="1">
    <location>
        <begin position="420"/>
        <end position="430"/>
    </location>
</feature>
<sequence>MKIALICTEKLPVPPVAGGAVQLYISEILPYLKERHNITVFSKIHPGLSPDEVVDNVRYIRVPAANASKYVKNVKDLLDESFELIHIFNRPKWVLDFSEKLPSAKFSLSLHNEMFLPDKIPYEKAVECINRVEFINTVSKFIADGVKQLYPMAEDKLRVVYSGVNIEKYKPNWSPEGICNKELLKKKLGIENKRVILHVSRLSPKKGTHIVLSAMKKVMDCFDDVALVIIGSKWYGKNEEDDYTKQCKALAEQLSGPVVFTGFIPPSEIPPYYNVGDIFVCASQWNEPLARIHYEAMAAGLPIITTDRGGNAEIFEDNVNGIIIKDYKNPDSFADNIIYLLNNPHTALEMGKKAFESALSRFTWKKVADEVLAPIQNFDQRITVNDNKTQSGLAKENIIEEDIMKENNDEKATEEKSTEEIETFFDDTNF</sequence>
<dbReference type="CDD" id="cd03801">
    <property type="entry name" value="GT4_PimA-like"/>
    <property type="match status" value="1"/>
</dbReference>